<gene>
    <name evidence="1" type="ORF">FC093_18425</name>
</gene>
<evidence type="ECO:0000313" key="2">
    <source>
        <dbReference type="Proteomes" id="UP000305848"/>
    </source>
</evidence>
<dbReference type="OrthoDB" id="661657at2"/>
<accession>A0A4U3KVV9</accession>
<dbReference type="RefSeq" id="WP_137263287.1">
    <property type="nucleotide sequence ID" value="NZ_SZQL01000017.1"/>
</dbReference>
<evidence type="ECO:0000313" key="1">
    <source>
        <dbReference type="EMBL" id="TKK65979.1"/>
    </source>
</evidence>
<name>A0A4U3KVV9_9BACT</name>
<dbReference type="Proteomes" id="UP000305848">
    <property type="component" value="Unassembled WGS sequence"/>
</dbReference>
<comment type="caution">
    <text evidence="1">The sequence shown here is derived from an EMBL/GenBank/DDBJ whole genome shotgun (WGS) entry which is preliminary data.</text>
</comment>
<protein>
    <submittedName>
        <fullName evidence="1">Uncharacterized protein</fullName>
    </submittedName>
</protein>
<dbReference type="EMBL" id="SZQL01000017">
    <property type="protein sequence ID" value="TKK65979.1"/>
    <property type="molecule type" value="Genomic_DNA"/>
</dbReference>
<keyword evidence="2" id="KW-1185">Reference proteome</keyword>
<organism evidence="1 2">
    <name type="scientific">Ilyomonas limi</name>
    <dbReference type="NCBI Taxonomy" id="2575867"/>
    <lineage>
        <taxon>Bacteria</taxon>
        <taxon>Pseudomonadati</taxon>
        <taxon>Bacteroidota</taxon>
        <taxon>Chitinophagia</taxon>
        <taxon>Chitinophagales</taxon>
        <taxon>Chitinophagaceae</taxon>
        <taxon>Ilyomonas</taxon>
    </lineage>
</organism>
<dbReference type="AlphaFoldDB" id="A0A4U3KVV9"/>
<reference evidence="1 2" key="1">
    <citation type="submission" date="2019-05" db="EMBL/GenBank/DDBJ databases">
        <title>Panacibacter sp. strain 17mud1-8 Genome sequencing and assembly.</title>
        <authorList>
            <person name="Chhetri G."/>
        </authorList>
    </citation>
    <scope>NUCLEOTIDE SEQUENCE [LARGE SCALE GENOMIC DNA]</scope>
    <source>
        <strain evidence="1 2">17mud1-8</strain>
    </source>
</reference>
<sequence>MMRSLFFSLAAFFFLLFTVLSCQKESSFESDASMGSLQSDSTGECLPSAINGIYIADSALVDTANYITLQAEITKAGKYTISSDTVNGIYFRSVGHVNTLGLVTFQAAGHGTPIATGTFILHVTYGTTTCAKEITVISSGTPGNTTSVYTVADANGNCPTPEFGGTYQAGVALDASNTLAFDVQVTTPGTYAFNIATDNGIAFTGNGTFATTGTQHIVLQGLGTPQTEGDITVTVGTCDFTLTITPNNLPDAVFALNCGTAKLSGTYMAGTPMTTQNTVTVSATVTKAGKYSLSTTAANGVTFTGTGTFAAASSTPQTVTLTATGTPVAAETTTFNLSGNGVTCSFPVTFEAAPVAAVFTLGGAPNACTNTTINGIYTSGAVLNSANSVDITVDVTSVGTYIIATTEVNGMSFSASGSFTKTGLQTVTLQASGTPAVSGTFTFTPIVGTSSCSFEVNVVDVPVVAGTYTCKIDGVFTAFNNRAKATNEPDLSGAQQLYLDGFTAPANGENIPELQIFITKTDGSSVTAGTYDEKHYIPPGTYRIEVDYKAVNADHSVTIWNTSSNFLTTNPPFTIIVTSITATRVKGTFSGKLTNIVEGSTGTKTITEGVFDLPIVD</sequence>
<proteinExistence type="predicted"/>
<dbReference type="PROSITE" id="PS51257">
    <property type="entry name" value="PROKAR_LIPOPROTEIN"/>
    <property type="match status" value="1"/>
</dbReference>